<dbReference type="Proteomes" id="UP000887567">
    <property type="component" value="Unplaced"/>
</dbReference>
<evidence type="ECO:0000256" key="2">
    <source>
        <dbReference type="SAM" id="SignalP"/>
    </source>
</evidence>
<dbReference type="AlphaFoldDB" id="A0A913XSC7"/>
<keyword evidence="2" id="KW-0732">Signal</keyword>
<feature type="compositionally biased region" description="Basic and acidic residues" evidence="1">
    <location>
        <begin position="36"/>
        <end position="47"/>
    </location>
</feature>
<dbReference type="GeneID" id="110247402"/>
<feature type="chain" id="PRO_5037984933" description="ShKT domain-containing protein" evidence="2">
    <location>
        <begin position="20"/>
        <end position="135"/>
    </location>
</feature>
<protein>
    <recommendedName>
        <fullName evidence="5">ShKT domain-containing protein</fullName>
    </recommendedName>
</protein>
<feature type="compositionally biased region" description="Acidic residues" evidence="1">
    <location>
        <begin position="26"/>
        <end position="35"/>
    </location>
</feature>
<accession>A0A913XSC7</accession>
<organism evidence="3 4">
    <name type="scientific">Exaiptasia diaphana</name>
    <name type="common">Tropical sea anemone</name>
    <name type="synonym">Aiptasia pulchella</name>
    <dbReference type="NCBI Taxonomy" id="2652724"/>
    <lineage>
        <taxon>Eukaryota</taxon>
        <taxon>Metazoa</taxon>
        <taxon>Cnidaria</taxon>
        <taxon>Anthozoa</taxon>
        <taxon>Hexacorallia</taxon>
        <taxon>Actiniaria</taxon>
        <taxon>Aiptasiidae</taxon>
        <taxon>Exaiptasia</taxon>
    </lineage>
</organism>
<feature type="signal peptide" evidence="2">
    <location>
        <begin position="1"/>
        <end position="19"/>
    </location>
</feature>
<dbReference type="KEGG" id="epa:110247402"/>
<name>A0A913XSC7_EXADI</name>
<evidence type="ECO:0000256" key="1">
    <source>
        <dbReference type="SAM" id="MobiDB-lite"/>
    </source>
</evidence>
<evidence type="ECO:0000313" key="3">
    <source>
        <dbReference type="EnsemblMetazoa" id="XP_020909491.1"/>
    </source>
</evidence>
<proteinExistence type="predicted"/>
<dbReference type="RefSeq" id="XP_020909491.1">
    <property type="nucleotide sequence ID" value="XM_021053832.1"/>
</dbReference>
<keyword evidence="4" id="KW-1185">Reference proteome</keyword>
<feature type="region of interest" description="Disordered" evidence="1">
    <location>
        <begin position="26"/>
        <end position="54"/>
    </location>
</feature>
<reference evidence="3" key="1">
    <citation type="submission" date="2022-11" db="UniProtKB">
        <authorList>
            <consortium name="EnsemblMetazoa"/>
        </authorList>
    </citation>
    <scope>IDENTIFICATION</scope>
</reference>
<dbReference type="EnsemblMetazoa" id="XM_021053832.1">
    <property type="protein sequence ID" value="XP_020909491.1"/>
    <property type="gene ID" value="LOC110247402"/>
</dbReference>
<evidence type="ECO:0008006" key="5">
    <source>
        <dbReference type="Google" id="ProtNLM"/>
    </source>
</evidence>
<evidence type="ECO:0000313" key="4">
    <source>
        <dbReference type="Proteomes" id="UP000887567"/>
    </source>
</evidence>
<sequence length="135" mass="14950">MKLLLTFLVIFGLVAYIGAAPVEDEPEAPELSEADAPEKDDSTEKQDAPNPQETVAKRVALRKDILSAFSCRYLKIKGFLTKDIKLKNLCLTTFHCNDVLSKQCCKIVKGRNDCGKDNKLSLTYCRFTCNKCGAG</sequence>